<sequence length="64" mass="7471">SVIRSVLFRIDRRRRRQQNNSSSFTTLNICTTDSNGRKRHKLRINPTQALCNSNDNVNDVIQIE</sequence>
<protein>
    <submittedName>
        <fullName evidence="1">Uncharacterized protein</fullName>
    </submittedName>
</protein>
<gene>
    <name evidence="1" type="ORF">BDFB_003953</name>
</gene>
<proteinExistence type="predicted"/>
<dbReference type="EMBL" id="QDEB01042337">
    <property type="protein sequence ID" value="RZC38551.1"/>
    <property type="molecule type" value="Genomic_DNA"/>
</dbReference>
<keyword evidence="2" id="KW-1185">Reference proteome</keyword>
<dbReference type="Proteomes" id="UP000292052">
    <property type="component" value="Unassembled WGS sequence"/>
</dbReference>
<evidence type="ECO:0000313" key="2">
    <source>
        <dbReference type="Proteomes" id="UP000292052"/>
    </source>
</evidence>
<accession>A0A482W088</accession>
<name>A0A482W088_ASBVE</name>
<dbReference type="AlphaFoldDB" id="A0A482W088"/>
<organism evidence="1 2">
    <name type="scientific">Asbolus verrucosus</name>
    <name type="common">Desert ironclad beetle</name>
    <dbReference type="NCBI Taxonomy" id="1661398"/>
    <lineage>
        <taxon>Eukaryota</taxon>
        <taxon>Metazoa</taxon>
        <taxon>Ecdysozoa</taxon>
        <taxon>Arthropoda</taxon>
        <taxon>Hexapoda</taxon>
        <taxon>Insecta</taxon>
        <taxon>Pterygota</taxon>
        <taxon>Neoptera</taxon>
        <taxon>Endopterygota</taxon>
        <taxon>Coleoptera</taxon>
        <taxon>Polyphaga</taxon>
        <taxon>Cucujiformia</taxon>
        <taxon>Tenebrionidae</taxon>
        <taxon>Pimeliinae</taxon>
        <taxon>Asbolus</taxon>
    </lineage>
</organism>
<evidence type="ECO:0000313" key="1">
    <source>
        <dbReference type="EMBL" id="RZC38551.1"/>
    </source>
</evidence>
<feature type="non-terminal residue" evidence="1">
    <location>
        <position position="1"/>
    </location>
</feature>
<reference evidence="1 2" key="1">
    <citation type="submission" date="2017-03" db="EMBL/GenBank/DDBJ databases">
        <title>Genome of the blue death feigning beetle - Asbolus verrucosus.</title>
        <authorList>
            <person name="Rider S.D."/>
        </authorList>
    </citation>
    <scope>NUCLEOTIDE SEQUENCE [LARGE SCALE GENOMIC DNA]</scope>
    <source>
        <strain evidence="1">Butters</strain>
        <tissue evidence="1">Head and leg muscle</tissue>
    </source>
</reference>
<comment type="caution">
    <text evidence="1">The sequence shown here is derived from an EMBL/GenBank/DDBJ whole genome shotgun (WGS) entry which is preliminary data.</text>
</comment>